<protein>
    <submittedName>
        <fullName evidence="1">Uncharacterized protein</fullName>
    </submittedName>
</protein>
<dbReference type="Proteomes" id="UP000265520">
    <property type="component" value="Unassembled WGS sequence"/>
</dbReference>
<evidence type="ECO:0000313" key="1">
    <source>
        <dbReference type="EMBL" id="MCI87788.1"/>
    </source>
</evidence>
<sequence length="41" mass="4430">IPAGAQPLTFLLDLRSPPLAVRNLMSPSRSRNGTRSVKLKA</sequence>
<comment type="caution">
    <text evidence="1">The sequence shown here is derived from an EMBL/GenBank/DDBJ whole genome shotgun (WGS) entry which is preliminary data.</text>
</comment>
<accession>A0A392VHB8</accession>
<dbReference type="EMBL" id="LXQA011175594">
    <property type="protein sequence ID" value="MCI87788.1"/>
    <property type="molecule type" value="Genomic_DNA"/>
</dbReference>
<feature type="non-terminal residue" evidence="1">
    <location>
        <position position="1"/>
    </location>
</feature>
<organism evidence="1 2">
    <name type="scientific">Trifolium medium</name>
    <dbReference type="NCBI Taxonomy" id="97028"/>
    <lineage>
        <taxon>Eukaryota</taxon>
        <taxon>Viridiplantae</taxon>
        <taxon>Streptophyta</taxon>
        <taxon>Embryophyta</taxon>
        <taxon>Tracheophyta</taxon>
        <taxon>Spermatophyta</taxon>
        <taxon>Magnoliopsida</taxon>
        <taxon>eudicotyledons</taxon>
        <taxon>Gunneridae</taxon>
        <taxon>Pentapetalae</taxon>
        <taxon>rosids</taxon>
        <taxon>fabids</taxon>
        <taxon>Fabales</taxon>
        <taxon>Fabaceae</taxon>
        <taxon>Papilionoideae</taxon>
        <taxon>50 kb inversion clade</taxon>
        <taxon>NPAAA clade</taxon>
        <taxon>Hologalegina</taxon>
        <taxon>IRL clade</taxon>
        <taxon>Trifolieae</taxon>
        <taxon>Trifolium</taxon>
    </lineage>
</organism>
<dbReference type="AlphaFoldDB" id="A0A392VHB8"/>
<evidence type="ECO:0000313" key="2">
    <source>
        <dbReference type="Proteomes" id="UP000265520"/>
    </source>
</evidence>
<reference evidence="1 2" key="1">
    <citation type="journal article" date="2018" name="Front. Plant Sci.">
        <title>Red Clover (Trifolium pratense) and Zigzag Clover (T. medium) - A Picture of Genomic Similarities and Differences.</title>
        <authorList>
            <person name="Dluhosova J."/>
            <person name="Istvanek J."/>
            <person name="Nedelnik J."/>
            <person name="Repkova J."/>
        </authorList>
    </citation>
    <scope>NUCLEOTIDE SEQUENCE [LARGE SCALE GENOMIC DNA]</scope>
    <source>
        <strain evidence="2">cv. 10/8</strain>
        <tissue evidence="1">Leaf</tissue>
    </source>
</reference>
<name>A0A392VHB8_9FABA</name>
<proteinExistence type="predicted"/>
<keyword evidence="2" id="KW-1185">Reference proteome</keyword>